<dbReference type="GO" id="GO:0015190">
    <property type="term" value="F:L-leucine transmembrane transporter activity"/>
    <property type="evidence" value="ECO:0007669"/>
    <property type="project" value="TreeGrafter"/>
</dbReference>
<keyword evidence="3" id="KW-1185">Reference proteome</keyword>
<dbReference type="Pfam" id="PF00128">
    <property type="entry name" value="Alpha-amylase"/>
    <property type="match status" value="1"/>
</dbReference>
<dbReference type="Gene3D" id="3.20.20.80">
    <property type="entry name" value="Glycosidases"/>
    <property type="match status" value="1"/>
</dbReference>
<dbReference type="InterPro" id="IPR042280">
    <property type="entry name" value="SLC3A2"/>
</dbReference>
<evidence type="ECO:0000313" key="2">
    <source>
        <dbReference type="EMBL" id="CAD7255156.1"/>
    </source>
</evidence>
<dbReference type="GO" id="GO:0005975">
    <property type="term" value="P:carbohydrate metabolic process"/>
    <property type="evidence" value="ECO:0007669"/>
    <property type="project" value="InterPro"/>
</dbReference>
<dbReference type="GO" id="GO:0016323">
    <property type="term" value="C:basolateral plasma membrane"/>
    <property type="evidence" value="ECO:0007669"/>
    <property type="project" value="TreeGrafter"/>
</dbReference>
<name>A0A7R9AIW9_9CRUS</name>
<dbReference type="Proteomes" id="UP000677054">
    <property type="component" value="Unassembled WGS sequence"/>
</dbReference>
<sequence length="163" mass="17684">MRGACGVGRGAGKIRAGGFSTSDDTWLPVNENYPFLNVELQREDPESHLNVYKILVALRSTNAHLYGELDFPNAVNTEDIFVFTRMYPVEGEDAYIIVVNFGEDRQVLNLNSIQNLGGSGVVLARSGHETEPGTEHGSTVDFNAVPIGSKVGLVISSPFLVET</sequence>
<dbReference type="PANTHER" id="PTHR46673">
    <property type="entry name" value="4F2 CELL-SURFACE ANTIGEN HEAVY CHAIN"/>
    <property type="match status" value="1"/>
</dbReference>
<dbReference type="SUPFAM" id="SSF51011">
    <property type="entry name" value="Glycosyl hydrolase domain"/>
    <property type="match status" value="1"/>
</dbReference>
<organism evidence="2">
    <name type="scientific">Darwinula stevensoni</name>
    <dbReference type="NCBI Taxonomy" id="69355"/>
    <lineage>
        <taxon>Eukaryota</taxon>
        <taxon>Metazoa</taxon>
        <taxon>Ecdysozoa</taxon>
        <taxon>Arthropoda</taxon>
        <taxon>Crustacea</taxon>
        <taxon>Oligostraca</taxon>
        <taxon>Ostracoda</taxon>
        <taxon>Podocopa</taxon>
        <taxon>Podocopida</taxon>
        <taxon>Darwinulocopina</taxon>
        <taxon>Darwinuloidea</taxon>
        <taxon>Darwinulidae</taxon>
        <taxon>Darwinula</taxon>
    </lineage>
</organism>
<dbReference type="InterPro" id="IPR013780">
    <property type="entry name" value="Glyco_hydro_b"/>
</dbReference>
<dbReference type="GO" id="GO:0015823">
    <property type="term" value="P:phenylalanine transport"/>
    <property type="evidence" value="ECO:0007669"/>
    <property type="project" value="TreeGrafter"/>
</dbReference>
<dbReference type="Gene3D" id="2.60.40.1180">
    <property type="entry name" value="Golgi alpha-mannosidase II"/>
    <property type="match status" value="1"/>
</dbReference>
<evidence type="ECO:0000313" key="3">
    <source>
        <dbReference type="Proteomes" id="UP000677054"/>
    </source>
</evidence>
<dbReference type="PANTHER" id="PTHR46673:SF1">
    <property type="entry name" value="4F2 CELL-SURFACE ANTIGEN HEAVY CHAIN"/>
    <property type="match status" value="1"/>
</dbReference>
<dbReference type="EMBL" id="CAJPEV010018487">
    <property type="protein sequence ID" value="CAG0907685.1"/>
    <property type="molecule type" value="Genomic_DNA"/>
</dbReference>
<dbReference type="GO" id="GO:1904273">
    <property type="term" value="P:L-alanine import across plasma membrane"/>
    <property type="evidence" value="ECO:0007669"/>
    <property type="project" value="TreeGrafter"/>
</dbReference>
<dbReference type="InterPro" id="IPR006047">
    <property type="entry name" value="GH13_cat_dom"/>
</dbReference>
<dbReference type="GO" id="GO:0015180">
    <property type="term" value="F:L-alanine transmembrane transporter activity"/>
    <property type="evidence" value="ECO:0007669"/>
    <property type="project" value="TreeGrafter"/>
</dbReference>
<protein>
    <recommendedName>
        <fullName evidence="1">Glycosyl hydrolase family 13 catalytic domain-containing protein</fullName>
    </recommendedName>
</protein>
<dbReference type="GO" id="GO:0015173">
    <property type="term" value="F:aromatic amino acid transmembrane transporter activity"/>
    <property type="evidence" value="ECO:0007669"/>
    <property type="project" value="TreeGrafter"/>
</dbReference>
<dbReference type="OrthoDB" id="1740265at2759"/>
<accession>A0A7R9AIW9</accession>
<dbReference type="InterPro" id="IPR017853">
    <property type="entry name" value="GH"/>
</dbReference>
<dbReference type="AlphaFoldDB" id="A0A7R9AIW9"/>
<dbReference type="GO" id="GO:1903801">
    <property type="term" value="P:L-leucine import across plasma membrane"/>
    <property type="evidence" value="ECO:0007669"/>
    <property type="project" value="TreeGrafter"/>
</dbReference>
<proteinExistence type="predicted"/>
<reference evidence="2" key="1">
    <citation type="submission" date="2020-11" db="EMBL/GenBank/DDBJ databases">
        <authorList>
            <person name="Tran Van P."/>
        </authorList>
    </citation>
    <scope>NUCLEOTIDE SEQUENCE</scope>
</reference>
<dbReference type="GO" id="GO:0016324">
    <property type="term" value="C:apical plasma membrane"/>
    <property type="evidence" value="ECO:0007669"/>
    <property type="project" value="TreeGrafter"/>
</dbReference>
<dbReference type="EMBL" id="LR918005">
    <property type="protein sequence ID" value="CAD7255156.1"/>
    <property type="molecule type" value="Genomic_DNA"/>
</dbReference>
<gene>
    <name evidence="2" type="ORF">DSTB1V02_LOCUS14901</name>
</gene>
<dbReference type="SUPFAM" id="SSF51445">
    <property type="entry name" value="(Trans)glycosidases"/>
    <property type="match status" value="1"/>
</dbReference>
<feature type="domain" description="Glycosyl hydrolase family 13 catalytic" evidence="1">
    <location>
        <begin position="16"/>
        <end position="65"/>
    </location>
</feature>
<evidence type="ECO:0000259" key="1">
    <source>
        <dbReference type="Pfam" id="PF00128"/>
    </source>
</evidence>